<reference evidence="1 2" key="1">
    <citation type="submission" date="2017-11" db="EMBL/GenBank/DDBJ databases">
        <title>Comparative genomics of Botrytis spp.</title>
        <authorList>
            <person name="Valero-Jimenez C.A."/>
            <person name="Tapia P."/>
            <person name="Veloso J."/>
            <person name="Silva-Moreno E."/>
            <person name="Staats M."/>
            <person name="Valdes J.H."/>
            <person name="Van Kan J.A.L."/>
        </authorList>
    </citation>
    <scope>NUCLEOTIDE SEQUENCE [LARGE SCALE GENOMIC DNA]</scope>
    <source>
        <strain evidence="1 2">MUCL2830</strain>
    </source>
</reference>
<gene>
    <name evidence="1" type="ORF">BOTCAL_0090g00180</name>
</gene>
<protein>
    <submittedName>
        <fullName evidence="1">Uncharacterized protein</fullName>
    </submittedName>
</protein>
<dbReference type="OrthoDB" id="3545026at2759"/>
<sequence length="104" mass="12307">MAGVENHDALHSICGLENFHLATQSHKRHPRSDDFPCCFEGRCLNEFDYFKLKWFICKGGSIEEHKRKWYSQMNLLEQQVRAIITRPRLESPQLDQHLPIIENQ</sequence>
<dbReference type="EMBL" id="PHWZ01000090">
    <property type="protein sequence ID" value="TEY71591.1"/>
    <property type="molecule type" value="Genomic_DNA"/>
</dbReference>
<keyword evidence="2" id="KW-1185">Reference proteome</keyword>
<evidence type="ECO:0000313" key="1">
    <source>
        <dbReference type="EMBL" id="TEY71591.1"/>
    </source>
</evidence>
<dbReference type="AlphaFoldDB" id="A0A4Y8D725"/>
<organism evidence="1 2">
    <name type="scientific">Botryotinia calthae</name>
    <dbReference type="NCBI Taxonomy" id="38488"/>
    <lineage>
        <taxon>Eukaryota</taxon>
        <taxon>Fungi</taxon>
        <taxon>Dikarya</taxon>
        <taxon>Ascomycota</taxon>
        <taxon>Pezizomycotina</taxon>
        <taxon>Leotiomycetes</taxon>
        <taxon>Helotiales</taxon>
        <taxon>Sclerotiniaceae</taxon>
        <taxon>Botryotinia</taxon>
    </lineage>
</organism>
<evidence type="ECO:0000313" key="2">
    <source>
        <dbReference type="Proteomes" id="UP000297299"/>
    </source>
</evidence>
<accession>A0A4Y8D725</accession>
<dbReference type="Proteomes" id="UP000297299">
    <property type="component" value="Unassembled WGS sequence"/>
</dbReference>
<proteinExistence type="predicted"/>
<comment type="caution">
    <text evidence="1">The sequence shown here is derived from an EMBL/GenBank/DDBJ whole genome shotgun (WGS) entry which is preliminary data.</text>
</comment>
<name>A0A4Y8D725_9HELO</name>